<dbReference type="EMBL" id="SRYG01000005">
    <property type="protein sequence ID" value="TGY66598.1"/>
    <property type="molecule type" value="Genomic_DNA"/>
</dbReference>
<evidence type="ECO:0000313" key="1">
    <source>
        <dbReference type="EMBL" id="TGY66598.1"/>
    </source>
</evidence>
<gene>
    <name evidence="1" type="ORF">E5336_03460</name>
</gene>
<evidence type="ECO:0000313" key="2">
    <source>
        <dbReference type="Proteomes" id="UP000308836"/>
    </source>
</evidence>
<comment type="caution">
    <text evidence="1">The sequence shown here is derived from an EMBL/GenBank/DDBJ whole genome shotgun (WGS) entry which is preliminary data.</text>
</comment>
<dbReference type="Proteomes" id="UP000308836">
    <property type="component" value="Unassembled WGS sequence"/>
</dbReference>
<keyword evidence="1" id="KW-0808">Transferase</keyword>
<sequence>MLTDVVLYTLIGYLSGSVLYSLLYVKMFKLSDIRINSRDHNPGVANAFKNGGFACGTFTLVGDFFKAFLPVYLYLHLTSHSLSSIGAALVMVAPVIGHIYPLFHDFKGGKGITSSFGSLAAILPIWQPIAFLAILFLFFSCILVIKPNYYRTLVTYIVFLPCILTLNINVSVGTGALLIASAIIVRLLTSKEHKEEFSMEPIWKR</sequence>
<keyword evidence="1" id="KW-0012">Acyltransferase</keyword>
<protein>
    <submittedName>
        <fullName evidence="1">Glycerol-3-phosphate acyltransferase</fullName>
    </submittedName>
</protein>
<organism evidence="1 2">
    <name type="scientific">Dubosiella muris</name>
    <dbReference type="NCBI Taxonomy" id="3038133"/>
    <lineage>
        <taxon>Bacteria</taxon>
        <taxon>Bacillati</taxon>
        <taxon>Bacillota</taxon>
        <taxon>Erysipelotrichia</taxon>
        <taxon>Erysipelotrichales</taxon>
        <taxon>Erysipelotrichaceae</taxon>
        <taxon>Dubosiella</taxon>
    </lineage>
</organism>
<accession>A0AC61R8M1</accession>
<keyword evidence="2" id="KW-1185">Reference proteome</keyword>
<proteinExistence type="predicted"/>
<name>A0AC61R8M1_9FIRM</name>
<reference evidence="1" key="1">
    <citation type="submission" date="2019-04" db="EMBL/GenBank/DDBJ databases">
        <title>Microbes associate with the intestines of laboratory mice.</title>
        <authorList>
            <person name="Navarre W."/>
            <person name="Wong E."/>
            <person name="Huang K."/>
            <person name="Tropini C."/>
            <person name="Ng K."/>
            <person name="Yu B."/>
        </authorList>
    </citation>
    <scope>NUCLEOTIDE SEQUENCE</scope>
    <source>
        <strain evidence="1">NM09_H32</strain>
    </source>
</reference>